<reference evidence="2" key="2">
    <citation type="journal article" date="2015" name="Data Brief">
        <title>Shoot transcriptome of the giant reed, Arundo donax.</title>
        <authorList>
            <person name="Barrero R.A."/>
            <person name="Guerrero F.D."/>
            <person name="Moolhuijzen P."/>
            <person name="Goolsby J.A."/>
            <person name="Tidwell J."/>
            <person name="Bellgard S.E."/>
            <person name="Bellgard M.I."/>
        </authorList>
    </citation>
    <scope>NUCLEOTIDE SEQUENCE</scope>
    <source>
        <tissue evidence="2">Shoot tissue taken approximately 20 cm above the soil surface</tissue>
    </source>
</reference>
<reference evidence="2" key="1">
    <citation type="submission" date="2014-09" db="EMBL/GenBank/DDBJ databases">
        <authorList>
            <person name="Magalhaes I.L.F."/>
            <person name="Oliveira U."/>
            <person name="Santos F.R."/>
            <person name="Vidigal T.H.D.A."/>
            <person name="Brescovit A.D."/>
            <person name="Santos A.J."/>
        </authorList>
    </citation>
    <scope>NUCLEOTIDE SEQUENCE</scope>
    <source>
        <tissue evidence="2">Shoot tissue taken approximately 20 cm above the soil surface</tissue>
    </source>
</reference>
<proteinExistence type="predicted"/>
<name>A0A0A8Y2Y8_ARUDO</name>
<feature type="region of interest" description="Disordered" evidence="1">
    <location>
        <begin position="26"/>
        <end position="53"/>
    </location>
</feature>
<feature type="compositionally biased region" description="Basic and acidic residues" evidence="1">
    <location>
        <begin position="30"/>
        <end position="53"/>
    </location>
</feature>
<dbReference type="EMBL" id="GBRH01277766">
    <property type="protein sequence ID" value="JAD20129.1"/>
    <property type="molecule type" value="Transcribed_RNA"/>
</dbReference>
<evidence type="ECO:0000256" key="1">
    <source>
        <dbReference type="SAM" id="MobiDB-lite"/>
    </source>
</evidence>
<dbReference type="AlphaFoldDB" id="A0A0A8Y2Y8"/>
<organism evidence="2">
    <name type="scientific">Arundo donax</name>
    <name type="common">Giant reed</name>
    <name type="synonym">Donax arundinaceus</name>
    <dbReference type="NCBI Taxonomy" id="35708"/>
    <lineage>
        <taxon>Eukaryota</taxon>
        <taxon>Viridiplantae</taxon>
        <taxon>Streptophyta</taxon>
        <taxon>Embryophyta</taxon>
        <taxon>Tracheophyta</taxon>
        <taxon>Spermatophyta</taxon>
        <taxon>Magnoliopsida</taxon>
        <taxon>Liliopsida</taxon>
        <taxon>Poales</taxon>
        <taxon>Poaceae</taxon>
        <taxon>PACMAD clade</taxon>
        <taxon>Arundinoideae</taxon>
        <taxon>Arundineae</taxon>
        <taxon>Arundo</taxon>
    </lineage>
</organism>
<accession>A0A0A8Y2Y8</accession>
<protein>
    <submittedName>
        <fullName evidence="2">Uncharacterized protein</fullName>
    </submittedName>
</protein>
<sequence>MFHHVQIKCSKRMNHLFQLRKPVVPMGKNGENKSSDVLEHGCGGARRDREERC</sequence>
<evidence type="ECO:0000313" key="2">
    <source>
        <dbReference type="EMBL" id="JAD20129.1"/>
    </source>
</evidence>